<dbReference type="Gene3D" id="2.30.29.30">
    <property type="entry name" value="Pleckstrin-homology domain (PH domain)/Phosphotyrosine-binding domain (PTB)"/>
    <property type="match status" value="2"/>
</dbReference>
<dbReference type="EMBL" id="GDRN01071185">
    <property type="protein sequence ID" value="JAI63739.1"/>
    <property type="molecule type" value="Transcribed_RNA"/>
</dbReference>
<dbReference type="Gene3D" id="1.20.900.10">
    <property type="entry name" value="Dbl homology (DH) domain"/>
    <property type="match status" value="2"/>
</dbReference>
<keyword evidence="1" id="KW-0344">Guanine-nucleotide releasing factor</keyword>
<feature type="compositionally biased region" description="Polar residues" evidence="2">
    <location>
        <begin position="595"/>
        <end position="611"/>
    </location>
</feature>
<feature type="domain" description="DH" evidence="3">
    <location>
        <begin position="287"/>
        <end position="445"/>
    </location>
</feature>
<dbReference type="PANTHER" id="PTHR22826">
    <property type="entry name" value="RHO GUANINE EXCHANGE FACTOR-RELATED"/>
    <property type="match status" value="1"/>
</dbReference>
<feature type="region of interest" description="Disordered" evidence="2">
    <location>
        <begin position="566"/>
        <end position="659"/>
    </location>
</feature>
<organism evidence="4">
    <name type="scientific">Scylla olivacea</name>
    <name type="common">Orange mud crab</name>
    <name type="synonym">Cancer olivacea</name>
    <dbReference type="NCBI Taxonomy" id="85551"/>
    <lineage>
        <taxon>Eukaryota</taxon>
        <taxon>Metazoa</taxon>
        <taxon>Ecdysozoa</taxon>
        <taxon>Arthropoda</taxon>
        <taxon>Crustacea</taxon>
        <taxon>Multicrustacea</taxon>
        <taxon>Malacostraca</taxon>
        <taxon>Eumalacostraca</taxon>
        <taxon>Eucarida</taxon>
        <taxon>Decapoda</taxon>
        <taxon>Pleocyemata</taxon>
        <taxon>Brachyura</taxon>
        <taxon>Eubrachyura</taxon>
        <taxon>Portunoidea</taxon>
        <taxon>Portunidae</taxon>
        <taxon>Portuninae</taxon>
        <taxon>Scylla</taxon>
    </lineage>
</organism>
<dbReference type="PROSITE" id="PS50010">
    <property type="entry name" value="DH_2"/>
    <property type="match status" value="1"/>
</dbReference>
<evidence type="ECO:0000313" key="4">
    <source>
        <dbReference type="EMBL" id="JAI63739.1"/>
    </source>
</evidence>
<reference evidence="4" key="1">
    <citation type="submission" date="2015-09" db="EMBL/GenBank/DDBJ databases">
        <title>Scylla olivacea transcriptome.</title>
        <authorList>
            <person name="Ikhwanuddin M."/>
        </authorList>
    </citation>
    <scope>NUCLEOTIDE SEQUENCE</scope>
</reference>
<sequence length="998" mass="113728">MTSVPCVLLGVAEVKVPVKRLPQETLVQVAKVAGWAVVHEGHETTQKTELSEDRENFIGEVDNYYALREVEVKVDDEEKECRIVHGDKIILQHRTRDVVIVAPSKEYLRVVYISKSDSFGRVAVVLQMKSKETMEQLFALFPVAAHPPPTPHPSSNGLQSSNTKDHKSSLGRSMGRFTTMLMASLSAGAAIASASPPKKLPSSPPQPTKSFELQDSVNSDSDSSSDEDDVNDDTDSKSTGGYYEDMGLDATVQERLYDAETSDSVSTLSDTSLEINAMIIEAELKFFLETDSDFLKSLQSLSEDRERLTSIDTPLLLRGKVILLFSQIKALTEMHTKLHEEFEESDGNLRKLSEAIISRQNEYEKYVYFMENIPVVDNILETHKDYIKQHMPQLPEKLRKPRMRLHYYVLTFETLCKKSSCPEEKQALQRAIDVLKVPLKKADSKLFLGAVVGSPVDLSNFGDLLRHSDLTLRKGGDLPRRVYHVLVLKTLILLTVRNGRNYNYVTSFRMDQVGLGTQERGTIFDLKVRGPRGQKMIYVFKAKNINLQQQWINDLKAIVKDISQHSTPRNSYIEGDNDIRFSGKRNRISREPSTEKTVSTTTSLPNVSSGWDENDRSSLHENSTPKSGRRGAIRKSSSMNTKSQMVRQHSGLSSDSEGNWSRRRMVDQPMPLNVWTNFPQLKDFYYQRVQFSQTSVSTPAYMEKEYIETLRNILGTVLDEELPKPPPSIVTLLRHIIDFHCNVFHPMMEKASSRVEVAQCFVDCAEIFRGCYSDYFAELTRHYDELKYENSLDMFTYSLDHFMNYVKMLSTYQHHEKDVIPPVQGALSMLRECVSDTNVLLLTENVKGAPFDLGEHAPVLYEGPAKVRWTGIMMRQDYHLVLLESMLLLLEPYCSHYRYVDALRMDTVGLGPTLDKLSFQLEVRTAATKILLYSFRTPNAGVKEQWLKAITDLLKLQVERLKEKQKRRLGINKVNEEDMMTVGDLDRVHENHVLETEI</sequence>
<feature type="compositionally biased region" description="Acidic residues" evidence="2">
    <location>
        <begin position="223"/>
        <end position="233"/>
    </location>
</feature>
<dbReference type="InterPro" id="IPR035899">
    <property type="entry name" value="DBL_dom_sf"/>
</dbReference>
<accession>A0A0P4WQD5</accession>
<protein>
    <recommendedName>
        <fullName evidence="3">DH domain-containing protein</fullName>
    </recommendedName>
</protein>
<proteinExistence type="predicted"/>
<dbReference type="InterPro" id="IPR011993">
    <property type="entry name" value="PH-like_dom_sf"/>
</dbReference>
<dbReference type="GO" id="GO:0005737">
    <property type="term" value="C:cytoplasm"/>
    <property type="evidence" value="ECO:0007669"/>
    <property type="project" value="TreeGrafter"/>
</dbReference>
<feature type="region of interest" description="Disordered" evidence="2">
    <location>
        <begin position="144"/>
        <end position="171"/>
    </location>
</feature>
<feature type="compositionally biased region" description="Pro residues" evidence="2">
    <location>
        <begin position="198"/>
        <end position="207"/>
    </location>
</feature>
<dbReference type="InterPro" id="IPR000219">
    <property type="entry name" value="DH_dom"/>
</dbReference>
<feature type="compositionally biased region" description="Polar residues" evidence="2">
    <location>
        <begin position="635"/>
        <end position="659"/>
    </location>
</feature>
<evidence type="ECO:0000259" key="3">
    <source>
        <dbReference type="PROSITE" id="PS50010"/>
    </source>
</evidence>
<dbReference type="AlphaFoldDB" id="A0A0P4WQD5"/>
<name>A0A0P4WQD5_SCYOL</name>
<feature type="region of interest" description="Disordered" evidence="2">
    <location>
        <begin position="193"/>
        <end position="245"/>
    </location>
</feature>
<dbReference type="GO" id="GO:0005085">
    <property type="term" value="F:guanyl-nucleotide exchange factor activity"/>
    <property type="evidence" value="ECO:0007669"/>
    <property type="project" value="UniProtKB-KW"/>
</dbReference>
<evidence type="ECO:0000256" key="1">
    <source>
        <dbReference type="ARBA" id="ARBA00022658"/>
    </source>
</evidence>
<dbReference type="SUPFAM" id="SSF48065">
    <property type="entry name" value="DBL homology domain (DH-domain)"/>
    <property type="match status" value="2"/>
</dbReference>
<dbReference type="SUPFAM" id="SSF50729">
    <property type="entry name" value="PH domain-like"/>
    <property type="match status" value="2"/>
</dbReference>
<dbReference type="InterPro" id="IPR051336">
    <property type="entry name" value="RhoGEF_Guanine_NuclExch_SF"/>
</dbReference>
<dbReference type="InterPro" id="IPR001849">
    <property type="entry name" value="PH_domain"/>
</dbReference>
<dbReference type="SMART" id="SM00233">
    <property type="entry name" value="PH"/>
    <property type="match status" value="2"/>
</dbReference>
<evidence type="ECO:0000256" key="2">
    <source>
        <dbReference type="SAM" id="MobiDB-lite"/>
    </source>
</evidence>